<dbReference type="InterPro" id="IPR007274">
    <property type="entry name" value="Cop_transporter"/>
</dbReference>
<dbReference type="OMA" id="KMYLHFT"/>
<accession>D8Q5H1</accession>
<evidence type="ECO:0000256" key="3">
    <source>
        <dbReference type="ARBA" id="ARBA00022989"/>
    </source>
</evidence>
<dbReference type="GeneID" id="9589952"/>
<keyword evidence="4 5" id="KW-0472">Membrane</keyword>
<organism evidence="7">
    <name type="scientific">Schizophyllum commune (strain H4-8 / FGSC 9210)</name>
    <name type="common">Split gill fungus</name>
    <dbReference type="NCBI Taxonomy" id="578458"/>
    <lineage>
        <taxon>Eukaryota</taxon>
        <taxon>Fungi</taxon>
        <taxon>Dikarya</taxon>
        <taxon>Basidiomycota</taxon>
        <taxon>Agaricomycotina</taxon>
        <taxon>Agaricomycetes</taxon>
        <taxon>Agaricomycetidae</taxon>
        <taxon>Agaricales</taxon>
        <taxon>Schizophyllaceae</taxon>
        <taxon>Schizophyllum</taxon>
    </lineage>
</organism>
<dbReference type="AlphaFoldDB" id="D8Q5H1"/>
<name>D8Q5H1_SCHCM</name>
<dbReference type="HOGENOM" id="CLU_090404_0_1_1"/>
<evidence type="ECO:0000256" key="1">
    <source>
        <dbReference type="ARBA" id="ARBA00004141"/>
    </source>
</evidence>
<keyword evidence="5" id="KW-0187">Copper transport</keyword>
<comment type="subcellular location">
    <subcellularLocation>
        <location evidence="1 5">Membrane</location>
        <topology evidence="1 5">Multi-pass membrane protein</topology>
    </subcellularLocation>
</comment>
<comment type="similarity">
    <text evidence="5">Belongs to the copper transporter (Ctr) (TC 1.A.56) family. SLC31A subfamily.</text>
</comment>
<keyword evidence="2 5" id="KW-0812">Transmembrane</keyword>
<dbReference type="KEGG" id="scm:SCHCO_02504038"/>
<dbReference type="PROSITE" id="PS51257">
    <property type="entry name" value="PROKAR_LIPOPROTEIN"/>
    <property type="match status" value="1"/>
</dbReference>
<dbReference type="Pfam" id="PF04145">
    <property type="entry name" value="Ctr"/>
    <property type="match status" value="1"/>
</dbReference>
<dbReference type="RefSeq" id="XP_003032311.1">
    <property type="nucleotide sequence ID" value="XM_003032265.1"/>
</dbReference>
<evidence type="ECO:0000256" key="4">
    <source>
        <dbReference type="ARBA" id="ARBA00023136"/>
    </source>
</evidence>
<dbReference type="PANTHER" id="PTHR12483">
    <property type="entry name" value="SOLUTE CARRIER FAMILY 31 COPPER TRANSPORTERS"/>
    <property type="match status" value="1"/>
</dbReference>
<keyword evidence="3 5" id="KW-1133">Transmembrane helix</keyword>
<keyword evidence="5" id="KW-0186">Copper</keyword>
<dbReference type="GO" id="GO:0005375">
    <property type="term" value="F:copper ion transmembrane transporter activity"/>
    <property type="evidence" value="ECO:0007669"/>
    <property type="project" value="UniProtKB-UniRule"/>
</dbReference>
<feature type="transmembrane region" description="Helical" evidence="5">
    <location>
        <begin position="20"/>
        <end position="43"/>
    </location>
</feature>
<evidence type="ECO:0000313" key="6">
    <source>
        <dbReference type="EMBL" id="EFI97408.1"/>
    </source>
</evidence>
<gene>
    <name evidence="6" type="ORF">SCHCODRAFT_55485</name>
</gene>
<keyword evidence="5" id="KW-0813">Transport</keyword>
<dbReference type="InParanoid" id="D8Q5H1"/>
<dbReference type="GO" id="GO:0005886">
    <property type="term" value="C:plasma membrane"/>
    <property type="evidence" value="ECO:0007669"/>
    <property type="project" value="TreeGrafter"/>
</dbReference>
<protein>
    <recommendedName>
        <fullName evidence="5">Copper transport protein</fullName>
    </recommendedName>
</protein>
<keyword evidence="7" id="KW-1185">Reference proteome</keyword>
<sequence length="152" mass="16594">MKSYLHFTMGDVVLFDNVTPSSAGAVLGACLIFFLIAIGECYLRALRRRMDRTFSARSAMLSSCRLQTLYAVSGDDSKLPVESEVAETPSTPENKHRFVVSQDLSRGVIAGAQTTIHYLLMLVAMSFNASYIVSIILGVVVGETAFGRLYIS</sequence>
<dbReference type="STRING" id="578458.D8Q5H1"/>
<keyword evidence="5" id="KW-0406">Ion transport</keyword>
<proteinExistence type="inferred from homology"/>
<dbReference type="Proteomes" id="UP000007431">
    <property type="component" value="Unassembled WGS sequence"/>
</dbReference>
<evidence type="ECO:0000256" key="5">
    <source>
        <dbReference type="RuleBase" id="RU367022"/>
    </source>
</evidence>
<evidence type="ECO:0000313" key="7">
    <source>
        <dbReference type="Proteomes" id="UP000007431"/>
    </source>
</evidence>
<dbReference type="VEuPathDB" id="FungiDB:SCHCODRAFT_02504038"/>
<dbReference type="eggNOG" id="ENOG502R0WE">
    <property type="taxonomic scope" value="Eukaryota"/>
</dbReference>
<dbReference type="OrthoDB" id="73901at2759"/>
<reference evidence="6 7" key="1">
    <citation type="journal article" date="2010" name="Nat. Biotechnol.">
        <title>Genome sequence of the model mushroom Schizophyllum commune.</title>
        <authorList>
            <person name="Ohm R.A."/>
            <person name="de Jong J.F."/>
            <person name="Lugones L.G."/>
            <person name="Aerts A."/>
            <person name="Kothe E."/>
            <person name="Stajich J.E."/>
            <person name="de Vries R.P."/>
            <person name="Record E."/>
            <person name="Levasseur A."/>
            <person name="Baker S.E."/>
            <person name="Bartholomew K.A."/>
            <person name="Coutinho P.M."/>
            <person name="Erdmann S."/>
            <person name="Fowler T.J."/>
            <person name="Gathman A.C."/>
            <person name="Lombard V."/>
            <person name="Henrissat B."/>
            <person name="Knabe N."/>
            <person name="Kuees U."/>
            <person name="Lilly W.W."/>
            <person name="Lindquist E."/>
            <person name="Lucas S."/>
            <person name="Magnuson J.K."/>
            <person name="Piumi F."/>
            <person name="Raudaskoski M."/>
            <person name="Salamov A."/>
            <person name="Schmutz J."/>
            <person name="Schwarze F.W.M.R."/>
            <person name="vanKuyk P.A."/>
            <person name="Horton J.S."/>
            <person name="Grigoriev I.V."/>
            <person name="Woesten H.A.B."/>
        </authorList>
    </citation>
    <scope>NUCLEOTIDE SEQUENCE [LARGE SCALE GENOMIC DNA]</scope>
    <source>
        <strain evidence="7">H4-8 / FGSC 9210</strain>
    </source>
</reference>
<dbReference type="EMBL" id="GL377306">
    <property type="protein sequence ID" value="EFI97408.1"/>
    <property type="molecule type" value="Genomic_DNA"/>
</dbReference>
<evidence type="ECO:0000256" key="2">
    <source>
        <dbReference type="ARBA" id="ARBA00022692"/>
    </source>
</evidence>
<dbReference type="PANTHER" id="PTHR12483:SF27">
    <property type="entry name" value="COPPER TRANSPORT PROTEIN CTR1"/>
    <property type="match status" value="1"/>
</dbReference>